<evidence type="ECO:0000256" key="5">
    <source>
        <dbReference type="ARBA" id="ARBA00022859"/>
    </source>
</evidence>
<dbReference type="Gene3D" id="4.10.830.40">
    <property type="match status" value="1"/>
</dbReference>
<protein>
    <recommendedName>
        <fullName evidence="13">Tripartite motif-containing protein 16-like</fullName>
    </recommendedName>
</protein>
<dbReference type="InterPro" id="IPR013083">
    <property type="entry name" value="Znf_RING/FYVE/PHD"/>
</dbReference>
<dbReference type="InterPro" id="IPR058030">
    <property type="entry name" value="TRIM8/14/16/25/29/45/65_CC"/>
</dbReference>
<feature type="coiled-coil region" evidence="7">
    <location>
        <begin position="204"/>
        <end position="238"/>
    </location>
</feature>
<dbReference type="InterPro" id="IPR000315">
    <property type="entry name" value="Znf_B-box"/>
</dbReference>
<dbReference type="SMART" id="SM00589">
    <property type="entry name" value="PRY"/>
    <property type="match status" value="1"/>
</dbReference>
<dbReference type="Pfam" id="PF13765">
    <property type="entry name" value="PRY"/>
    <property type="match status" value="1"/>
</dbReference>
<keyword evidence="7" id="KW-0175">Coiled coil</keyword>
<evidence type="ECO:0000259" key="9">
    <source>
        <dbReference type="PROSITE" id="PS50119"/>
    </source>
</evidence>
<dbReference type="PANTHER" id="PTHR25465">
    <property type="entry name" value="B-BOX DOMAIN CONTAINING"/>
    <property type="match status" value="1"/>
</dbReference>
<dbReference type="GO" id="GO:0045087">
    <property type="term" value="P:innate immune response"/>
    <property type="evidence" value="ECO:0007669"/>
    <property type="project" value="UniProtKB-KW"/>
</dbReference>
<dbReference type="PANTHER" id="PTHR25465:SF5">
    <property type="entry name" value="E3 UBIQUITIN_ISG15 LIGASE TRIM25-RELATED"/>
    <property type="match status" value="1"/>
</dbReference>
<dbReference type="PROSITE" id="PS00518">
    <property type="entry name" value="ZF_RING_1"/>
    <property type="match status" value="1"/>
</dbReference>
<dbReference type="CDD" id="cd16040">
    <property type="entry name" value="SPRY_PRY_SNTX"/>
    <property type="match status" value="1"/>
</dbReference>
<accession>A0ABD1JL02</accession>
<feature type="domain" description="B box-type" evidence="9">
    <location>
        <begin position="149"/>
        <end position="189"/>
    </location>
</feature>
<dbReference type="InterPro" id="IPR043136">
    <property type="entry name" value="B30.2/SPRY_sf"/>
</dbReference>
<evidence type="ECO:0000259" key="10">
    <source>
        <dbReference type="PROSITE" id="PS50188"/>
    </source>
</evidence>
<evidence type="ECO:0000259" key="8">
    <source>
        <dbReference type="PROSITE" id="PS50089"/>
    </source>
</evidence>
<feature type="domain" description="RING-type" evidence="8">
    <location>
        <begin position="15"/>
        <end position="58"/>
    </location>
</feature>
<evidence type="ECO:0000256" key="4">
    <source>
        <dbReference type="ARBA" id="ARBA00022833"/>
    </source>
</evidence>
<dbReference type="Gene3D" id="2.60.120.920">
    <property type="match status" value="1"/>
</dbReference>
<dbReference type="InterPro" id="IPR001870">
    <property type="entry name" value="B30.2/SPRY"/>
</dbReference>
<dbReference type="Pfam" id="PF25600">
    <property type="entry name" value="TRIM_CC"/>
    <property type="match status" value="1"/>
</dbReference>
<sequence length="560" mass="63727">MAEANVSVSQDQFSCPICLDLLKNPVTIHCGHSFCMDCIAGCWNEEDLKGVYSCPQCRQTFTPRPVLGKNTMLADMVEMLKKSGIHSDPPTVTYAEPGDVECGVCTGRKRKAVKSCLVCLSSYCESHFRAHDDLFPVRKHKVVDADGKLEDLICSQHDKLLEVFCRTDQTCICMLCVMDEHSGHKTVSVVAERTDKQKELGQSQRRCQQTIQEKQKHLQELKEAVRLMKQSAQAAVEDTEGVFTEMISSIRRRCSEVTKLIRDQERADVTQAEECMETLEREIAELKRRDAELEQLSKTQDHTSFLQSFQSLCSLTDQEDSSSAINVCSDVSFERVRQSVAQVKDKLEDFLKQGSCSITETVTLMSLFLPWEPLTRKDFLKYSCQLNLDPITAQGRLYLSDGNKKVTYKNEMQQCPDNPERFDYWSQVLCKESVSGRCYWEVEWSGSQPYSQDVFVALSSKEITRKGENRKARFGYNQHSWSLSCSHTACFFIHNGKITDLNVVPSTRIGVYVDHKAGIMSFYSIRSDTMTLLHKVQTTFSQPLYPGFWLARGSKVNLFN</sequence>
<dbReference type="EMBL" id="JBHFQA010000014">
    <property type="protein sequence ID" value="KAL2087474.1"/>
    <property type="molecule type" value="Genomic_DNA"/>
</dbReference>
<dbReference type="SMART" id="SM00449">
    <property type="entry name" value="SPRY"/>
    <property type="match status" value="1"/>
</dbReference>
<dbReference type="Gene3D" id="3.30.160.60">
    <property type="entry name" value="Classic Zinc Finger"/>
    <property type="match status" value="1"/>
</dbReference>
<dbReference type="PROSITE" id="PS50188">
    <property type="entry name" value="B302_SPRY"/>
    <property type="match status" value="1"/>
</dbReference>
<evidence type="ECO:0000313" key="12">
    <source>
        <dbReference type="Proteomes" id="UP001591681"/>
    </source>
</evidence>
<dbReference type="Pfam" id="PF00622">
    <property type="entry name" value="SPRY"/>
    <property type="match status" value="1"/>
</dbReference>
<dbReference type="InterPro" id="IPR051051">
    <property type="entry name" value="E3_ubiq-ligase_TRIM/RNF"/>
</dbReference>
<evidence type="ECO:0000256" key="2">
    <source>
        <dbReference type="ARBA" id="ARBA00022723"/>
    </source>
</evidence>
<proteinExistence type="predicted"/>
<dbReference type="Proteomes" id="UP001591681">
    <property type="component" value="Unassembled WGS sequence"/>
</dbReference>
<dbReference type="InterPro" id="IPR017907">
    <property type="entry name" value="Znf_RING_CS"/>
</dbReference>
<dbReference type="SMART" id="SM00336">
    <property type="entry name" value="BBOX"/>
    <property type="match status" value="1"/>
</dbReference>
<dbReference type="PROSITE" id="PS50119">
    <property type="entry name" value="ZF_BBOX"/>
    <property type="match status" value="1"/>
</dbReference>
<dbReference type="SUPFAM" id="SSF57850">
    <property type="entry name" value="RING/U-box"/>
    <property type="match status" value="1"/>
</dbReference>
<dbReference type="CDD" id="cd19769">
    <property type="entry name" value="Bbox2_TRIM16-like"/>
    <property type="match status" value="1"/>
</dbReference>
<evidence type="ECO:0000256" key="3">
    <source>
        <dbReference type="ARBA" id="ARBA00022771"/>
    </source>
</evidence>
<reference evidence="11 12" key="1">
    <citation type="submission" date="2024-09" db="EMBL/GenBank/DDBJ databases">
        <title>A chromosome-level genome assembly of Gray's grenadier anchovy, Coilia grayii.</title>
        <authorList>
            <person name="Fu Z."/>
        </authorList>
    </citation>
    <scope>NUCLEOTIDE SEQUENCE [LARGE SCALE GENOMIC DNA]</scope>
    <source>
        <strain evidence="11">G4</strain>
        <tissue evidence="11">Muscle</tissue>
    </source>
</reference>
<keyword evidence="12" id="KW-1185">Reference proteome</keyword>
<dbReference type="PROSITE" id="PS50089">
    <property type="entry name" value="ZF_RING_2"/>
    <property type="match status" value="1"/>
</dbReference>
<dbReference type="SMART" id="SM00184">
    <property type="entry name" value="RING"/>
    <property type="match status" value="1"/>
</dbReference>
<name>A0ABD1JL02_9TELE</name>
<dbReference type="GO" id="GO:0005737">
    <property type="term" value="C:cytoplasm"/>
    <property type="evidence" value="ECO:0007669"/>
    <property type="project" value="UniProtKB-ARBA"/>
</dbReference>
<keyword evidence="1" id="KW-0399">Innate immunity</keyword>
<keyword evidence="4" id="KW-0862">Zinc</keyword>
<dbReference type="Gene3D" id="3.30.40.10">
    <property type="entry name" value="Zinc/RING finger domain, C3HC4 (zinc finger)"/>
    <property type="match status" value="1"/>
</dbReference>
<evidence type="ECO:0000256" key="1">
    <source>
        <dbReference type="ARBA" id="ARBA00022588"/>
    </source>
</evidence>
<dbReference type="InterPro" id="IPR006574">
    <property type="entry name" value="PRY"/>
</dbReference>
<evidence type="ECO:0000313" key="11">
    <source>
        <dbReference type="EMBL" id="KAL2087474.1"/>
    </source>
</evidence>
<dbReference type="InterPro" id="IPR003879">
    <property type="entry name" value="Butyrophylin_SPRY"/>
</dbReference>
<comment type="caution">
    <text evidence="11">The sequence shown here is derived from an EMBL/GenBank/DDBJ whole genome shotgun (WGS) entry which is preliminary data.</text>
</comment>
<feature type="coiled-coil region" evidence="7">
    <location>
        <begin position="262"/>
        <end position="299"/>
    </location>
</feature>
<dbReference type="InterPro" id="IPR001841">
    <property type="entry name" value="Znf_RING"/>
</dbReference>
<dbReference type="Pfam" id="PF00643">
    <property type="entry name" value="zf-B_box"/>
    <property type="match status" value="1"/>
</dbReference>
<evidence type="ECO:0008006" key="13">
    <source>
        <dbReference type="Google" id="ProtNLM"/>
    </source>
</evidence>
<keyword evidence="5" id="KW-0391">Immunity</keyword>
<keyword evidence="3 6" id="KW-0863">Zinc-finger</keyword>
<dbReference type="GO" id="GO:0008270">
    <property type="term" value="F:zinc ion binding"/>
    <property type="evidence" value="ECO:0007669"/>
    <property type="project" value="UniProtKB-KW"/>
</dbReference>
<evidence type="ECO:0000256" key="6">
    <source>
        <dbReference type="PROSITE-ProRule" id="PRU00024"/>
    </source>
</evidence>
<evidence type="ECO:0000256" key="7">
    <source>
        <dbReference type="SAM" id="Coils"/>
    </source>
</evidence>
<dbReference type="PRINTS" id="PR01407">
    <property type="entry name" value="BUTYPHLNCDUF"/>
</dbReference>
<dbReference type="Pfam" id="PF15227">
    <property type="entry name" value="zf-C3HC4_4"/>
    <property type="match status" value="1"/>
</dbReference>
<dbReference type="SUPFAM" id="SSF49899">
    <property type="entry name" value="Concanavalin A-like lectins/glucanases"/>
    <property type="match status" value="1"/>
</dbReference>
<organism evidence="11 12">
    <name type="scientific">Coilia grayii</name>
    <name type="common">Gray's grenadier anchovy</name>
    <dbReference type="NCBI Taxonomy" id="363190"/>
    <lineage>
        <taxon>Eukaryota</taxon>
        <taxon>Metazoa</taxon>
        <taxon>Chordata</taxon>
        <taxon>Craniata</taxon>
        <taxon>Vertebrata</taxon>
        <taxon>Euteleostomi</taxon>
        <taxon>Actinopterygii</taxon>
        <taxon>Neopterygii</taxon>
        <taxon>Teleostei</taxon>
        <taxon>Clupei</taxon>
        <taxon>Clupeiformes</taxon>
        <taxon>Clupeoidei</taxon>
        <taxon>Engraulidae</taxon>
        <taxon>Coilinae</taxon>
        <taxon>Coilia</taxon>
    </lineage>
</organism>
<dbReference type="SUPFAM" id="SSF57845">
    <property type="entry name" value="B-box zinc-binding domain"/>
    <property type="match status" value="1"/>
</dbReference>
<dbReference type="InterPro" id="IPR013320">
    <property type="entry name" value="ConA-like_dom_sf"/>
</dbReference>
<feature type="domain" description="B30.2/SPRY" evidence="10">
    <location>
        <begin position="366"/>
        <end position="560"/>
    </location>
</feature>
<gene>
    <name evidence="11" type="ORF">ACEWY4_016302</name>
</gene>
<keyword evidence="2" id="KW-0479">Metal-binding</keyword>
<dbReference type="InterPro" id="IPR003877">
    <property type="entry name" value="SPRY_dom"/>
</dbReference>
<dbReference type="AlphaFoldDB" id="A0ABD1JL02"/>